<comment type="catalytic activity">
    <reaction evidence="3">
        <text>thiosulfate + hydrogen cyanide = thiocyanate + sulfite + 2 H(+)</text>
        <dbReference type="Rhea" id="RHEA:16881"/>
        <dbReference type="ChEBI" id="CHEBI:15378"/>
        <dbReference type="ChEBI" id="CHEBI:17359"/>
        <dbReference type="ChEBI" id="CHEBI:18022"/>
        <dbReference type="ChEBI" id="CHEBI:18407"/>
        <dbReference type="ChEBI" id="CHEBI:33542"/>
        <dbReference type="EC" id="2.8.1.1"/>
    </reaction>
</comment>
<dbReference type="GO" id="GO:0004792">
    <property type="term" value="F:thiosulfate-cyanide sulfurtransferase activity"/>
    <property type="evidence" value="ECO:0007669"/>
    <property type="project" value="UniProtKB-UniRule"/>
</dbReference>
<dbReference type="CDD" id="cd01444">
    <property type="entry name" value="GlpE_ST"/>
    <property type="match status" value="1"/>
</dbReference>
<dbReference type="SUPFAM" id="SSF52821">
    <property type="entry name" value="Rhodanese/Cell cycle control phosphatase"/>
    <property type="match status" value="1"/>
</dbReference>
<reference evidence="4 5" key="1">
    <citation type="submission" date="2014-11" db="EMBL/GenBank/DDBJ databases">
        <title>Genomics and ecophysiology of heterotrophic nitrogen fixing bacteria isolated from estuarine surface water.</title>
        <authorList>
            <person name="Bentzon-Tilia M."/>
            <person name="Severin I."/>
            <person name="Hansen L.H."/>
            <person name="Riemann L."/>
        </authorList>
    </citation>
    <scope>NUCLEOTIDE SEQUENCE [LARGE SCALE GENOMIC DNA]</scope>
    <source>
        <strain evidence="4 5">BAL361</strain>
    </source>
</reference>
<dbReference type="PANTHER" id="PTHR43031">
    <property type="entry name" value="FAD-DEPENDENT OXIDOREDUCTASE"/>
    <property type="match status" value="1"/>
</dbReference>
<dbReference type="RefSeq" id="WP_003300975.1">
    <property type="nucleotide sequence ID" value="NZ_CP066045.1"/>
</dbReference>
<dbReference type="AlphaFoldDB" id="A0A0D7E7G8"/>
<dbReference type="EC" id="2.8.1.1" evidence="3"/>
<comment type="catalytic activity">
    <reaction evidence="3">
        <text>thiosulfate + [thioredoxin]-dithiol = [thioredoxin]-disulfide + hydrogen sulfide + sulfite + 2 H(+)</text>
        <dbReference type="Rhea" id="RHEA:83859"/>
        <dbReference type="Rhea" id="RHEA-COMP:10698"/>
        <dbReference type="Rhea" id="RHEA-COMP:10700"/>
        <dbReference type="ChEBI" id="CHEBI:15378"/>
        <dbReference type="ChEBI" id="CHEBI:17359"/>
        <dbReference type="ChEBI" id="CHEBI:29919"/>
        <dbReference type="ChEBI" id="CHEBI:29950"/>
        <dbReference type="ChEBI" id="CHEBI:33542"/>
        <dbReference type="ChEBI" id="CHEBI:50058"/>
    </reaction>
</comment>
<dbReference type="InterPro" id="IPR050229">
    <property type="entry name" value="GlpE_sulfurtransferase"/>
</dbReference>
<name>A0A0D7E7G8_STUST</name>
<keyword evidence="1 3" id="KW-0963">Cytoplasm</keyword>
<dbReference type="GO" id="GO:0005737">
    <property type="term" value="C:cytoplasm"/>
    <property type="evidence" value="ECO:0007669"/>
    <property type="project" value="UniProtKB-SubCell"/>
</dbReference>
<dbReference type="NCBIfam" id="NF001195">
    <property type="entry name" value="PRK00162.1"/>
    <property type="match status" value="1"/>
</dbReference>
<dbReference type="PATRIC" id="fig|316.104.peg.3723"/>
<sequence length="110" mass="12113">MTDFKRIPPEQAQTMRSSGAVIVDIRDPHSYANGHISGSLHLDNHSLPDFIAAADLDQPLIVTCYHGHSSQSAAAYLVNQGFSDVYSLDGGFELWRHTYPADVERGEEQA</sequence>
<accession>A0A0D7E7G8</accession>
<evidence type="ECO:0000256" key="1">
    <source>
        <dbReference type="ARBA" id="ARBA00022490"/>
    </source>
</evidence>
<feature type="active site" description="Cysteine persulfide intermediate" evidence="3">
    <location>
        <position position="64"/>
    </location>
</feature>
<dbReference type="GeneID" id="99797758"/>
<dbReference type="Pfam" id="PF00581">
    <property type="entry name" value="Rhodanese"/>
    <property type="match status" value="1"/>
</dbReference>
<comment type="function">
    <text evidence="3">Transferase that catalyzes the transfer of sulfur from thiosulfate to thiophilic acceptors such as cyanide or dithiols. May function in a CysM-independent thiosulfate assimilation pathway by catalyzing the conversion of thiosulfate to sulfite, which can then be used for L-cysteine biosynthesis.</text>
</comment>
<dbReference type="InterPro" id="IPR036873">
    <property type="entry name" value="Rhodanese-like_dom_sf"/>
</dbReference>
<comment type="similarity">
    <text evidence="3">Belongs to the GlpE family.</text>
</comment>
<dbReference type="InterPro" id="IPR023695">
    <property type="entry name" value="Thiosulf_sulfurTrfase"/>
</dbReference>
<protein>
    <recommendedName>
        <fullName evidence="3">Thiosulfate sulfurtransferase GlpE</fullName>
        <ecNumber evidence="3">2.8.1.1</ecNumber>
    </recommendedName>
</protein>
<evidence type="ECO:0000256" key="3">
    <source>
        <dbReference type="HAMAP-Rule" id="MF_01009"/>
    </source>
</evidence>
<keyword evidence="2 3" id="KW-0808">Transferase</keyword>
<gene>
    <name evidence="3" type="primary">glpE</name>
    <name evidence="4" type="ORF">LO50_08430</name>
</gene>
<comment type="caution">
    <text evidence="4">The sequence shown here is derived from an EMBL/GenBank/DDBJ whole genome shotgun (WGS) entry which is preliminary data.</text>
</comment>
<proteinExistence type="inferred from homology"/>
<dbReference type="PROSITE" id="PS50206">
    <property type="entry name" value="RHODANESE_3"/>
    <property type="match status" value="1"/>
</dbReference>
<dbReference type="PANTHER" id="PTHR43031:SF6">
    <property type="entry name" value="THIOSULFATE SULFURTRANSFERASE GLPE"/>
    <property type="match status" value="1"/>
</dbReference>
<evidence type="ECO:0000313" key="4">
    <source>
        <dbReference type="EMBL" id="KIZ36723.1"/>
    </source>
</evidence>
<dbReference type="Gene3D" id="3.40.250.10">
    <property type="entry name" value="Rhodanese-like domain"/>
    <property type="match status" value="1"/>
</dbReference>
<dbReference type="HAMAP" id="MF_01009">
    <property type="entry name" value="Thiosulf_sulfurtr"/>
    <property type="match status" value="1"/>
</dbReference>
<dbReference type="Proteomes" id="UP000032439">
    <property type="component" value="Unassembled WGS sequence"/>
</dbReference>
<dbReference type="EMBL" id="JXXD01000065">
    <property type="protein sequence ID" value="KIZ36723.1"/>
    <property type="molecule type" value="Genomic_DNA"/>
</dbReference>
<organism evidence="4 5">
    <name type="scientific">Stutzerimonas stutzeri</name>
    <name type="common">Pseudomonas stutzeri</name>
    <dbReference type="NCBI Taxonomy" id="316"/>
    <lineage>
        <taxon>Bacteria</taxon>
        <taxon>Pseudomonadati</taxon>
        <taxon>Pseudomonadota</taxon>
        <taxon>Gammaproteobacteria</taxon>
        <taxon>Pseudomonadales</taxon>
        <taxon>Pseudomonadaceae</taxon>
        <taxon>Stutzerimonas</taxon>
    </lineage>
</organism>
<dbReference type="SMART" id="SM00450">
    <property type="entry name" value="RHOD"/>
    <property type="match status" value="1"/>
</dbReference>
<dbReference type="InterPro" id="IPR001763">
    <property type="entry name" value="Rhodanese-like_dom"/>
</dbReference>
<comment type="subcellular location">
    <subcellularLocation>
        <location evidence="3">Cytoplasm</location>
    </subcellularLocation>
</comment>
<evidence type="ECO:0000256" key="2">
    <source>
        <dbReference type="ARBA" id="ARBA00022679"/>
    </source>
</evidence>
<evidence type="ECO:0000313" key="5">
    <source>
        <dbReference type="Proteomes" id="UP000032439"/>
    </source>
</evidence>